<accession>A0A381PI35</accession>
<feature type="transmembrane region" description="Helical" evidence="6">
    <location>
        <begin position="12"/>
        <end position="34"/>
    </location>
</feature>
<keyword evidence="2" id="KW-1003">Cell membrane</keyword>
<feature type="transmembrane region" description="Helical" evidence="6">
    <location>
        <begin position="204"/>
        <end position="225"/>
    </location>
</feature>
<feature type="transmembrane region" description="Helical" evidence="6">
    <location>
        <begin position="155"/>
        <end position="175"/>
    </location>
</feature>
<evidence type="ECO:0000256" key="4">
    <source>
        <dbReference type="ARBA" id="ARBA00022989"/>
    </source>
</evidence>
<feature type="transmembrane region" description="Helical" evidence="6">
    <location>
        <begin position="131"/>
        <end position="149"/>
    </location>
</feature>
<evidence type="ECO:0000256" key="2">
    <source>
        <dbReference type="ARBA" id="ARBA00022475"/>
    </source>
</evidence>
<dbReference type="GO" id="GO:0005886">
    <property type="term" value="C:plasma membrane"/>
    <property type="evidence" value="ECO:0007669"/>
    <property type="project" value="UniProtKB-SubCell"/>
</dbReference>
<feature type="transmembrane region" description="Helical" evidence="6">
    <location>
        <begin position="327"/>
        <end position="350"/>
    </location>
</feature>
<protein>
    <recommendedName>
        <fullName evidence="8">Major facilitator superfamily (MFS) profile domain-containing protein</fullName>
    </recommendedName>
</protein>
<feature type="transmembrane region" description="Helical" evidence="6">
    <location>
        <begin position="74"/>
        <end position="92"/>
    </location>
</feature>
<comment type="subcellular location">
    <subcellularLocation>
        <location evidence="1">Cell membrane</location>
        <topology evidence="1">Multi-pass membrane protein</topology>
    </subcellularLocation>
</comment>
<name>A0A381PI35_9ZZZZ</name>
<dbReference type="AlphaFoldDB" id="A0A381PI35"/>
<proteinExistence type="predicted"/>
<feature type="transmembrane region" description="Helical" evidence="6">
    <location>
        <begin position="98"/>
        <end position="119"/>
    </location>
</feature>
<dbReference type="GO" id="GO:0022857">
    <property type="term" value="F:transmembrane transporter activity"/>
    <property type="evidence" value="ECO:0007669"/>
    <property type="project" value="InterPro"/>
</dbReference>
<evidence type="ECO:0000256" key="3">
    <source>
        <dbReference type="ARBA" id="ARBA00022692"/>
    </source>
</evidence>
<keyword evidence="5 6" id="KW-0472">Membrane</keyword>
<evidence type="ECO:0000256" key="6">
    <source>
        <dbReference type="SAM" id="Phobius"/>
    </source>
</evidence>
<feature type="transmembrane region" description="Helical" evidence="6">
    <location>
        <begin position="293"/>
        <end position="315"/>
    </location>
</feature>
<sequence length="382" mass="39985">MQNNESRQVIAAIVLSCAGVFMVFGMPSFVFGLISILEFSQSQANLISSAEIAGMALSSLLSILWIGRFNWRKVALCALLAIVLGNLISTYINDFQLLVGIRFLTGLVGHGTAFALGIAAIGSTSEPDKNFGFTIASQVVMGALTLFFAPKLIASYGIAGMCFPAAILACVAMTLTSKLAQSGGGQAHGGDENQTTGLSFFGKYGLPIAGLLVMIAWQMGVGPFFNNLFPFGISINLDPSEIGTALFLSTGLSIIGPLSASALASKVKRGIPVCLALAVQLLVVLSFQGEMTWAGFAIRAILFQTAWNFTGPFLMGMIATMDNTGRFSALIPASQLGGIAIGQAIIASLVQGNNLALINYFCGAVIFLSALIFIFVSGKTNN</sequence>
<dbReference type="Gene3D" id="1.20.1250.20">
    <property type="entry name" value="MFS general substrate transporter like domains"/>
    <property type="match status" value="1"/>
</dbReference>
<dbReference type="InterPro" id="IPR036259">
    <property type="entry name" value="MFS_trans_sf"/>
</dbReference>
<evidence type="ECO:0000256" key="5">
    <source>
        <dbReference type="ARBA" id="ARBA00023136"/>
    </source>
</evidence>
<evidence type="ECO:0000256" key="1">
    <source>
        <dbReference type="ARBA" id="ARBA00004651"/>
    </source>
</evidence>
<feature type="transmembrane region" description="Helical" evidence="6">
    <location>
        <begin position="46"/>
        <end position="67"/>
    </location>
</feature>
<dbReference type="SUPFAM" id="SSF103473">
    <property type="entry name" value="MFS general substrate transporter"/>
    <property type="match status" value="1"/>
</dbReference>
<evidence type="ECO:0008006" key="8">
    <source>
        <dbReference type="Google" id="ProtNLM"/>
    </source>
</evidence>
<feature type="transmembrane region" description="Helical" evidence="6">
    <location>
        <begin position="270"/>
        <end position="287"/>
    </location>
</feature>
<dbReference type="PANTHER" id="PTHR43124">
    <property type="entry name" value="PURINE EFFLUX PUMP PBUE"/>
    <property type="match status" value="1"/>
</dbReference>
<dbReference type="PANTHER" id="PTHR43124:SF10">
    <property type="entry name" value="PURINE EFFLUX PUMP PBUE"/>
    <property type="match status" value="1"/>
</dbReference>
<dbReference type="Pfam" id="PF07690">
    <property type="entry name" value="MFS_1"/>
    <property type="match status" value="1"/>
</dbReference>
<dbReference type="InterPro" id="IPR011701">
    <property type="entry name" value="MFS"/>
</dbReference>
<feature type="transmembrane region" description="Helical" evidence="6">
    <location>
        <begin position="356"/>
        <end position="376"/>
    </location>
</feature>
<dbReference type="InterPro" id="IPR050189">
    <property type="entry name" value="MFS_Efflux_Transporters"/>
</dbReference>
<evidence type="ECO:0000313" key="7">
    <source>
        <dbReference type="EMBL" id="SUZ66691.1"/>
    </source>
</evidence>
<feature type="transmembrane region" description="Helical" evidence="6">
    <location>
        <begin position="245"/>
        <end position="263"/>
    </location>
</feature>
<keyword evidence="3 6" id="KW-0812">Transmembrane</keyword>
<dbReference type="EMBL" id="UINC01000991">
    <property type="protein sequence ID" value="SUZ66691.1"/>
    <property type="molecule type" value="Genomic_DNA"/>
</dbReference>
<keyword evidence="4 6" id="KW-1133">Transmembrane helix</keyword>
<gene>
    <name evidence="7" type="ORF">METZ01_LOCUS19545</name>
</gene>
<reference evidence="7" key="1">
    <citation type="submission" date="2018-05" db="EMBL/GenBank/DDBJ databases">
        <authorList>
            <person name="Lanie J.A."/>
            <person name="Ng W.-L."/>
            <person name="Kazmierczak K.M."/>
            <person name="Andrzejewski T.M."/>
            <person name="Davidsen T.M."/>
            <person name="Wayne K.J."/>
            <person name="Tettelin H."/>
            <person name="Glass J.I."/>
            <person name="Rusch D."/>
            <person name="Podicherti R."/>
            <person name="Tsui H.-C.T."/>
            <person name="Winkler M.E."/>
        </authorList>
    </citation>
    <scope>NUCLEOTIDE SEQUENCE</scope>
</reference>
<organism evidence="7">
    <name type="scientific">marine metagenome</name>
    <dbReference type="NCBI Taxonomy" id="408172"/>
    <lineage>
        <taxon>unclassified sequences</taxon>
        <taxon>metagenomes</taxon>
        <taxon>ecological metagenomes</taxon>
    </lineage>
</organism>